<feature type="transmembrane region" description="Helical" evidence="1">
    <location>
        <begin position="37"/>
        <end position="60"/>
    </location>
</feature>
<organism evidence="2 3">
    <name type="scientific">Ditylenchus destructor</name>
    <dbReference type="NCBI Taxonomy" id="166010"/>
    <lineage>
        <taxon>Eukaryota</taxon>
        <taxon>Metazoa</taxon>
        <taxon>Ecdysozoa</taxon>
        <taxon>Nematoda</taxon>
        <taxon>Chromadorea</taxon>
        <taxon>Rhabditida</taxon>
        <taxon>Tylenchina</taxon>
        <taxon>Tylenchomorpha</taxon>
        <taxon>Sphaerularioidea</taxon>
        <taxon>Anguinidae</taxon>
        <taxon>Anguininae</taxon>
        <taxon>Ditylenchus</taxon>
    </lineage>
</organism>
<gene>
    <name evidence="2" type="ORF">DdX_03654</name>
</gene>
<comment type="caution">
    <text evidence="2">The sequence shown here is derived from an EMBL/GenBank/DDBJ whole genome shotgun (WGS) entry which is preliminary data.</text>
</comment>
<keyword evidence="1" id="KW-1133">Transmembrane helix</keyword>
<proteinExistence type="predicted"/>
<dbReference type="AlphaFoldDB" id="A0AAD4NFI7"/>
<dbReference type="Proteomes" id="UP001201812">
    <property type="component" value="Unassembled WGS sequence"/>
</dbReference>
<sequence>MGIGQRALFVWVFTLLTLIFLVVYLDGGLDREPLIFFVLLWLLDAFCFGMLALRCVRYYYNAPDEPIGFACDMPKLSFGQFALASVVIISKLAFEIILCARLRGNPIDMLWVMLPLWLCLGFVIGDLSLKIADVHRKIR</sequence>
<keyword evidence="1" id="KW-0472">Membrane</keyword>
<feature type="transmembrane region" description="Helical" evidence="1">
    <location>
        <begin position="81"/>
        <end position="103"/>
    </location>
</feature>
<evidence type="ECO:0000313" key="3">
    <source>
        <dbReference type="Proteomes" id="UP001201812"/>
    </source>
</evidence>
<accession>A0AAD4NFI7</accession>
<feature type="transmembrane region" description="Helical" evidence="1">
    <location>
        <begin position="109"/>
        <end position="129"/>
    </location>
</feature>
<keyword evidence="1 2" id="KW-0812">Transmembrane</keyword>
<evidence type="ECO:0000256" key="1">
    <source>
        <dbReference type="SAM" id="Phobius"/>
    </source>
</evidence>
<name>A0AAD4NFI7_9BILA</name>
<evidence type="ECO:0000313" key="2">
    <source>
        <dbReference type="EMBL" id="KAI1723493.1"/>
    </source>
</evidence>
<keyword evidence="3" id="KW-1185">Reference proteome</keyword>
<dbReference type="EMBL" id="JAKKPZ010000003">
    <property type="protein sequence ID" value="KAI1723493.1"/>
    <property type="molecule type" value="Genomic_DNA"/>
</dbReference>
<reference evidence="2" key="1">
    <citation type="submission" date="2022-01" db="EMBL/GenBank/DDBJ databases">
        <title>Genome Sequence Resource for Two Populations of Ditylenchus destructor, the Migratory Endoparasitic Phytonematode.</title>
        <authorList>
            <person name="Zhang H."/>
            <person name="Lin R."/>
            <person name="Xie B."/>
        </authorList>
    </citation>
    <scope>NUCLEOTIDE SEQUENCE</scope>
    <source>
        <strain evidence="2">BazhouSP</strain>
    </source>
</reference>
<feature type="transmembrane region" description="Helical" evidence="1">
    <location>
        <begin position="7"/>
        <end position="25"/>
    </location>
</feature>
<protein>
    <submittedName>
        <fullName evidence="2">Transmembrane protein 60-like</fullName>
    </submittedName>
</protein>